<feature type="region of interest" description="Disordered" evidence="1">
    <location>
        <begin position="1"/>
        <end position="69"/>
    </location>
</feature>
<dbReference type="PANTHER" id="PTHR33387">
    <property type="entry name" value="RMLC-LIKE JELLY ROLL FOLD PROTEIN"/>
    <property type="match status" value="1"/>
</dbReference>
<dbReference type="InterPro" id="IPR014710">
    <property type="entry name" value="RmlC-like_jellyroll"/>
</dbReference>
<gene>
    <name evidence="3" type="ORF">D0864_08123</name>
</gene>
<dbReference type="InterPro" id="IPR039935">
    <property type="entry name" value="YML079W-like"/>
</dbReference>
<dbReference type="AlphaFoldDB" id="A0A3M7EZV1"/>
<accession>A0A3M7EZV1</accession>
<comment type="caution">
    <text evidence="3">The sequence shown here is derived from an EMBL/GenBank/DDBJ whole genome shotgun (WGS) entry which is preliminary data.</text>
</comment>
<dbReference type="CDD" id="cd06121">
    <property type="entry name" value="cupin_YML079wp"/>
    <property type="match status" value="1"/>
</dbReference>
<dbReference type="VEuPathDB" id="FungiDB:BTJ68_06149"/>
<reference evidence="3 4" key="1">
    <citation type="journal article" date="2018" name="BMC Genomics">
        <title>Genomic evidence for intraspecific hybridization in a clonal and extremely halotolerant yeast.</title>
        <authorList>
            <person name="Gostincar C."/>
            <person name="Stajich J.E."/>
            <person name="Zupancic J."/>
            <person name="Zalar P."/>
            <person name="Gunde-Cimerman N."/>
        </authorList>
    </citation>
    <scope>NUCLEOTIDE SEQUENCE [LARGE SCALE GENOMIC DNA]</scope>
    <source>
        <strain evidence="3 4">EXF-10513</strain>
    </source>
</reference>
<organism evidence="3 4">
    <name type="scientific">Hortaea werneckii</name>
    <name type="common">Black yeast</name>
    <name type="synonym">Cladosporium werneckii</name>
    <dbReference type="NCBI Taxonomy" id="91943"/>
    <lineage>
        <taxon>Eukaryota</taxon>
        <taxon>Fungi</taxon>
        <taxon>Dikarya</taxon>
        <taxon>Ascomycota</taxon>
        <taxon>Pezizomycotina</taxon>
        <taxon>Dothideomycetes</taxon>
        <taxon>Dothideomycetidae</taxon>
        <taxon>Mycosphaerellales</taxon>
        <taxon>Teratosphaeriaceae</taxon>
        <taxon>Hortaea</taxon>
    </lineage>
</organism>
<dbReference type="InterPro" id="IPR009327">
    <property type="entry name" value="Cupin_DUF985"/>
</dbReference>
<feature type="compositionally biased region" description="Polar residues" evidence="1">
    <location>
        <begin position="1"/>
        <end position="37"/>
    </location>
</feature>
<evidence type="ECO:0000259" key="2">
    <source>
        <dbReference type="Pfam" id="PF06172"/>
    </source>
</evidence>
<dbReference type="EMBL" id="QWIO01000910">
    <property type="protein sequence ID" value="RMY82168.1"/>
    <property type="molecule type" value="Genomic_DNA"/>
</dbReference>
<sequence length="234" mass="26250">MTNSAIDPTLSPLQPSFDPSGTKPESSTTQQIIQKLNLQPHPEGGYFVETDRDPLRIPNPYAHTTSTQNPSSILVDTRNAMTSIHYFLTPRTPLGHFHRNKGRTVHTLHRGRGRYVIIHADEVASTSCPGGYGGNESLPESRRWTDTARIETFVVGPDVLKGERVQWIVDGGKYKCSFLLPDQEGGSSSEGLLISETVVPGFEFEDHDFMDEERLRALVSREQAEEMAWMVRRE</sequence>
<evidence type="ECO:0000313" key="3">
    <source>
        <dbReference type="EMBL" id="RMY82168.1"/>
    </source>
</evidence>
<dbReference type="SUPFAM" id="SSF51182">
    <property type="entry name" value="RmlC-like cupins"/>
    <property type="match status" value="1"/>
</dbReference>
<proteinExistence type="predicted"/>
<protein>
    <recommendedName>
        <fullName evidence="2">DUF985 domain-containing protein</fullName>
    </recommendedName>
</protein>
<evidence type="ECO:0000256" key="1">
    <source>
        <dbReference type="SAM" id="MobiDB-lite"/>
    </source>
</evidence>
<dbReference type="Proteomes" id="UP000269539">
    <property type="component" value="Unassembled WGS sequence"/>
</dbReference>
<evidence type="ECO:0000313" key="4">
    <source>
        <dbReference type="Proteomes" id="UP000269539"/>
    </source>
</evidence>
<name>A0A3M7EZV1_HORWE</name>
<dbReference type="InterPro" id="IPR011051">
    <property type="entry name" value="RmlC_Cupin_sf"/>
</dbReference>
<dbReference type="PANTHER" id="PTHR33387:SF3">
    <property type="entry name" value="DUF985 DOMAIN-CONTAINING PROTEIN"/>
    <property type="match status" value="1"/>
</dbReference>
<dbReference type="Gene3D" id="2.60.120.10">
    <property type="entry name" value="Jelly Rolls"/>
    <property type="match status" value="1"/>
</dbReference>
<feature type="domain" description="DUF985" evidence="2">
    <location>
        <begin position="30"/>
        <end position="210"/>
    </location>
</feature>
<dbReference type="Pfam" id="PF06172">
    <property type="entry name" value="Cupin_5"/>
    <property type="match status" value="1"/>
</dbReference>